<reference evidence="2" key="1">
    <citation type="submission" date="2016-02" db="EMBL/GenBank/DDBJ databases">
        <title>WGS assembly of Manihot esculenta.</title>
        <authorList>
            <person name="Bredeson J.V."/>
            <person name="Prochnik S.E."/>
            <person name="Lyons J.B."/>
            <person name="Schmutz J."/>
            <person name="Grimwood J."/>
            <person name="Vrebalov J."/>
            <person name="Bart R.S."/>
            <person name="Amuge T."/>
            <person name="Ferguson M.E."/>
            <person name="Green R."/>
            <person name="Putnam N."/>
            <person name="Stites J."/>
            <person name="Rounsley S."/>
            <person name="Rokhsar D.S."/>
        </authorList>
    </citation>
    <scope>NUCLEOTIDE SEQUENCE [LARGE SCALE GENOMIC DNA]</scope>
    <source>
        <tissue evidence="2">Leaf</tissue>
    </source>
</reference>
<dbReference type="GO" id="GO:0010099">
    <property type="term" value="P:regulation of photomorphogenesis"/>
    <property type="evidence" value="ECO:0007669"/>
    <property type="project" value="InterPro"/>
</dbReference>
<evidence type="ECO:0008006" key="3">
    <source>
        <dbReference type="Google" id="ProtNLM"/>
    </source>
</evidence>
<evidence type="ECO:0000256" key="1">
    <source>
        <dbReference type="SAM" id="MobiDB-lite"/>
    </source>
</evidence>
<accession>A0A2C9W0Y1</accession>
<dbReference type="PANTHER" id="PTHR36062">
    <property type="entry name" value="OS01G0687300 PROTEIN"/>
    <property type="match status" value="1"/>
</dbReference>
<dbReference type="EMBL" id="CM004390">
    <property type="protein sequence ID" value="OAY52510.1"/>
    <property type="molecule type" value="Genomic_DNA"/>
</dbReference>
<dbReference type="PANTHER" id="PTHR36062:SF1">
    <property type="entry name" value="OS01G0687300 PROTEIN"/>
    <property type="match status" value="1"/>
</dbReference>
<evidence type="ECO:0000313" key="2">
    <source>
        <dbReference type="EMBL" id="OAY52510.1"/>
    </source>
</evidence>
<feature type="compositionally biased region" description="Basic and acidic residues" evidence="1">
    <location>
        <begin position="48"/>
        <end position="58"/>
    </location>
</feature>
<proteinExistence type="predicted"/>
<dbReference type="AlphaFoldDB" id="A0A2C9W0Y1"/>
<feature type="region of interest" description="Disordered" evidence="1">
    <location>
        <begin position="42"/>
        <end position="71"/>
    </location>
</feature>
<sequence>MSDPAVKPDNGKDNVPEKCVQSCQSIWMPHWANTSHRSLSDVHNQLSHHYESGEDSHRAEHHHSPGGLEMETDSSKFVKEFREVHNKAFMNESSGRSLKKLRHETFKGQHFPMFKSSQNRGNILFLNNVDSSTHHEGGGLRSQIRPIPGCDFTLGITDNRLPSMLESIPYKIDTQQIESHFEFGGTTSNPEQQVRSNKLLENNGIQFSVPLKDEVLGSTSRVMPSELNSGGTPTESFFHRQDYTDQPSSTFFVDEKKMNSNAALPRHNSSTSDNHLRDFVGEQFQNMSNNSDCNLFPNQIKPPEARLYHRSCEPSRIPSFVHDVKTMNIFTTIDSVKEFCRGPSKLSQTTHFLFTKKTDVNLPDGSQIFRESMISTKNEGRPMNEFLNLSPDFGLNVKQGVKLQTLDSSADNEGKENINSVHISAVDLKNESSTETDTMDMDTLQDNRLFGVASSLSNKDIEGALKSPTSHAAITSDKEERRGRLPSVELPDINQELPVISGGPNSADAAEMSTSRTQSLDVEHFLSYSELSTNSKPSASADGPLGLDPYSRWVKRLKPSASESFAHGTKSSKMGEPSCHEKVNKFFSKILNCRKTGADPKVGKAYGEKQMVIDHTAELTRNAESSSTDSARKSQDITLSHAWIQRWCHNTASSSKKQAEGLVICQPQTSKATVDNFQKKQYPSIAALALMGKSMTGFRPCEFRKRGSFVVWNTKGLG</sequence>
<dbReference type="InterPro" id="IPR037476">
    <property type="entry name" value="PCH1"/>
</dbReference>
<name>A0A2C9W0Y1_MANES</name>
<feature type="region of interest" description="Disordered" evidence="1">
    <location>
        <begin position="461"/>
        <end position="488"/>
    </location>
</feature>
<protein>
    <recommendedName>
        <fullName evidence="3">F-box protein</fullName>
    </recommendedName>
</protein>
<dbReference type="STRING" id="3983.A0A2C9W0Y1"/>
<organism evidence="2">
    <name type="scientific">Manihot esculenta</name>
    <name type="common">Cassava</name>
    <name type="synonym">Jatropha manihot</name>
    <dbReference type="NCBI Taxonomy" id="3983"/>
    <lineage>
        <taxon>Eukaryota</taxon>
        <taxon>Viridiplantae</taxon>
        <taxon>Streptophyta</taxon>
        <taxon>Embryophyta</taxon>
        <taxon>Tracheophyta</taxon>
        <taxon>Spermatophyta</taxon>
        <taxon>Magnoliopsida</taxon>
        <taxon>eudicotyledons</taxon>
        <taxon>Gunneridae</taxon>
        <taxon>Pentapetalae</taxon>
        <taxon>rosids</taxon>
        <taxon>fabids</taxon>
        <taxon>Malpighiales</taxon>
        <taxon>Euphorbiaceae</taxon>
        <taxon>Crotonoideae</taxon>
        <taxon>Manihoteae</taxon>
        <taxon>Manihot</taxon>
    </lineage>
</organism>
<gene>
    <name evidence="2" type="ORF">MANES_04G089500</name>
</gene>